<evidence type="ECO:0000256" key="2">
    <source>
        <dbReference type="ARBA" id="ARBA00022614"/>
    </source>
</evidence>
<dbReference type="InterPro" id="IPR032675">
    <property type="entry name" value="LRR_dom_sf"/>
</dbReference>
<dbReference type="PANTHER" id="PTHR24113">
    <property type="entry name" value="RAN GTPASE-ACTIVATING PROTEIN 1"/>
    <property type="match status" value="1"/>
</dbReference>
<feature type="compositionally biased region" description="Polar residues" evidence="4">
    <location>
        <begin position="33"/>
        <end position="53"/>
    </location>
</feature>
<dbReference type="CDD" id="cd14473">
    <property type="entry name" value="FERM_B-lobe"/>
    <property type="match status" value="1"/>
</dbReference>
<evidence type="ECO:0000313" key="7">
    <source>
        <dbReference type="Proteomes" id="UP000717585"/>
    </source>
</evidence>
<feature type="domain" description="FERM" evidence="5">
    <location>
        <begin position="144"/>
        <end position="458"/>
    </location>
</feature>
<dbReference type="InterPro" id="IPR019748">
    <property type="entry name" value="FERM_central"/>
</dbReference>
<dbReference type="PANTHER" id="PTHR24113:SF12">
    <property type="entry name" value="RAN GTPASE-ACTIVATING PROTEIN 1"/>
    <property type="match status" value="1"/>
</dbReference>
<evidence type="ECO:0000256" key="4">
    <source>
        <dbReference type="SAM" id="MobiDB-lite"/>
    </source>
</evidence>
<comment type="caution">
    <text evidence="6">The sequence shown here is derived from an EMBL/GenBank/DDBJ whole genome shotgun (WGS) entry which is preliminary data.</text>
</comment>
<dbReference type="Proteomes" id="UP000717585">
    <property type="component" value="Unassembled WGS sequence"/>
</dbReference>
<dbReference type="PROSITE" id="PS50057">
    <property type="entry name" value="FERM_3"/>
    <property type="match status" value="1"/>
</dbReference>
<dbReference type="InterPro" id="IPR027038">
    <property type="entry name" value="RanGap"/>
</dbReference>
<dbReference type="GO" id="GO:0006913">
    <property type="term" value="P:nucleocytoplasmic transport"/>
    <property type="evidence" value="ECO:0007669"/>
    <property type="project" value="TreeGrafter"/>
</dbReference>
<evidence type="ECO:0000313" key="6">
    <source>
        <dbReference type="EMBL" id="KAG9396533.1"/>
    </source>
</evidence>
<dbReference type="GO" id="GO:0005096">
    <property type="term" value="F:GTPase activator activity"/>
    <property type="evidence" value="ECO:0007669"/>
    <property type="project" value="UniProtKB-KW"/>
</dbReference>
<organism evidence="6 7">
    <name type="scientific">Carpediemonas membranifera</name>
    <dbReference type="NCBI Taxonomy" id="201153"/>
    <lineage>
        <taxon>Eukaryota</taxon>
        <taxon>Metamonada</taxon>
        <taxon>Carpediemonas-like organisms</taxon>
        <taxon>Carpediemonas</taxon>
    </lineage>
</organism>
<dbReference type="Gene3D" id="3.80.10.10">
    <property type="entry name" value="Ribonuclease Inhibitor"/>
    <property type="match status" value="1"/>
</dbReference>
<evidence type="ECO:0000259" key="5">
    <source>
        <dbReference type="PROSITE" id="PS50057"/>
    </source>
</evidence>
<dbReference type="InterPro" id="IPR000299">
    <property type="entry name" value="FERM_domain"/>
</dbReference>
<evidence type="ECO:0000256" key="1">
    <source>
        <dbReference type="ARBA" id="ARBA00022468"/>
    </source>
</evidence>
<keyword evidence="2" id="KW-0433">Leucine-rich repeat</keyword>
<dbReference type="SUPFAM" id="SSF52047">
    <property type="entry name" value="RNI-like"/>
    <property type="match status" value="1"/>
</dbReference>
<dbReference type="Gene3D" id="1.20.80.10">
    <property type="match status" value="1"/>
</dbReference>
<dbReference type="Pfam" id="PF13516">
    <property type="entry name" value="LRR_6"/>
    <property type="match status" value="1"/>
</dbReference>
<dbReference type="InterPro" id="IPR014352">
    <property type="entry name" value="FERM/acyl-CoA-bd_prot_sf"/>
</dbReference>
<dbReference type="EMBL" id="JAHDYR010000005">
    <property type="protein sequence ID" value="KAG9396533.1"/>
    <property type="molecule type" value="Genomic_DNA"/>
</dbReference>
<dbReference type="InterPro" id="IPR019749">
    <property type="entry name" value="Band_41_domain"/>
</dbReference>
<sequence length="826" mass="90786">MSETSPPEEVIAEKTDPLVEPRESHVEEPAPQTPSGPKTTLEHSLSFSVSSIPSEGIDESLLIDGDSEPEPQSSAPVPRPSHLHHSFDATSHAEPGDPLGVEGRTVPEIPLDLQVHGIPEFWDRHVTNQPAIEPSTPGGGTKPIMLTVVFPDKAHKLIPADTAMTGTELLELAAEKVGLRFWRLYSLRKVTDSHRSRGRGYEQFVDLETSIGSQGVTTDMSVELTIRDFIIPKGLFRYKPSAKDTLASDELAVEYLYNLVKDNIISGQWPISETDAVDLAARQLLVEVGRYDPVSHTVGYLDRLDVTSYIPKALGRLLPSAYWQGRIFTRAESIPDADKLVHRMSYIRHAVSTPYFGITLFHMTDVTQAYLHKSVYIGTAMDGLFVFDPATMVPASEIKWDQILSVENGFARMKIVYEYTAGRIPESRELVLEESDGGNSVHLSGSAQSFRAFTPDQAELVACPPFRYFKILSRTALGVLKGVYVKRAMEKKQPLLSDIVKAIDIAIDTKAELDKLSFDPSVTPKSFEQFIQAVEETQTIMAVDPHLKDDIRVRTLILDRCKLTYESAPLIKRILLALDSVTIFKVIKVPISNKGVMSLARTLDEVHVLVLDTVDLGNKGCEALANAMKLTRTVTELVLPNNRITDTSLTRLSECILLCPLARLDLSNNRFTAAGLDAISSAVAQCTSLTEMSIANNRLGAASLPAIFRCVSHSASLSKVNLSGNHLGPSIIGHVTDMVDLNHARIRSWDLANNALGDKAARQVAFMLRKTLAEEVIMDSNGLSQEGMTAVAEKFAESEHMVYLQMSGNKRVSGGLVVSRKMIVVT</sequence>
<evidence type="ECO:0000256" key="3">
    <source>
        <dbReference type="ARBA" id="ARBA00022737"/>
    </source>
</evidence>
<keyword evidence="7" id="KW-1185">Reference proteome</keyword>
<dbReference type="AlphaFoldDB" id="A0A8J6E3Y3"/>
<dbReference type="Pfam" id="PF00373">
    <property type="entry name" value="FERM_M"/>
    <property type="match status" value="1"/>
</dbReference>
<feature type="region of interest" description="Disordered" evidence="4">
    <location>
        <begin position="1"/>
        <end position="104"/>
    </location>
</feature>
<dbReference type="GO" id="GO:0005829">
    <property type="term" value="C:cytosol"/>
    <property type="evidence" value="ECO:0007669"/>
    <property type="project" value="TreeGrafter"/>
</dbReference>
<protein>
    <submittedName>
        <fullName evidence="6">FERM central domain</fullName>
    </submittedName>
</protein>
<dbReference type="InterPro" id="IPR001611">
    <property type="entry name" value="Leu-rich_rpt"/>
</dbReference>
<keyword evidence="1" id="KW-0343">GTPase activation</keyword>
<dbReference type="InterPro" id="IPR035963">
    <property type="entry name" value="FERM_2"/>
</dbReference>
<reference evidence="6" key="1">
    <citation type="submission" date="2021-05" db="EMBL/GenBank/DDBJ databases">
        <title>A free-living protist that lacks canonical eukaryotic 1 DNA replication and segregation systems.</title>
        <authorList>
            <person name="Salas-Leiva D.E."/>
            <person name="Tromer E.C."/>
            <person name="Curtis B.A."/>
            <person name="Jerlstrom-Hultqvist J."/>
            <person name="Kolisko M."/>
            <person name="Yi Z."/>
            <person name="Salas-Leiva J.S."/>
            <person name="Gallot-Lavallee L."/>
            <person name="Kops G.J.P.L."/>
            <person name="Archibald J.M."/>
            <person name="Simpson A.G.B."/>
            <person name="Roger A.J."/>
        </authorList>
    </citation>
    <scope>NUCLEOTIDE SEQUENCE</scope>
    <source>
        <strain evidence="6">BICM</strain>
    </source>
</reference>
<dbReference type="SMART" id="SM00295">
    <property type="entry name" value="B41"/>
    <property type="match status" value="1"/>
</dbReference>
<dbReference type="GO" id="GO:0005634">
    <property type="term" value="C:nucleus"/>
    <property type="evidence" value="ECO:0007669"/>
    <property type="project" value="TreeGrafter"/>
</dbReference>
<name>A0A8J6E3Y3_9EUKA</name>
<feature type="compositionally biased region" description="Basic and acidic residues" evidence="4">
    <location>
        <begin position="11"/>
        <end position="28"/>
    </location>
</feature>
<gene>
    <name evidence="6" type="ORF">J8273_1531</name>
</gene>
<dbReference type="GO" id="GO:0048471">
    <property type="term" value="C:perinuclear region of cytoplasm"/>
    <property type="evidence" value="ECO:0007669"/>
    <property type="project" value="TreeGrafter"/>
</dbReference>
<accession>A0A8J6E3Y3</accession>
<proteinExistence type="predicted"/>
<dbReference type="SMART" id="SM00368">
    <property type="entry name" value="LRR_RI"/>
    <property type="match status" value="3"/>
</dbReference>
<dbReference type="SUPFAM" id="SSF47031">
    <property type="entry name" value="Second domain of FERM"/>
    <property type="match status" value="1"/>
</dbReference>
<keyword evidence="3" id="KW-0677">Repeat</keyword>
<dbReference type="OrthoDB" id="2142533at2759"/>
<dbReference type="GO" id="GO:0031267">
    <property type="term" value="F:small GTPase binding"/>
    <property type="evidence" value="ECO:0007669"/>
    <property type="project" value="TreeGrafter"/>
</dbReference>